<sequence>MLEMMGRLLGMPTQLTLANVDQIRLRLGVECSRCYMHLPSAFGVERLVRRSIGSDAVGETSFLHITSKVSCPARLAKISRQKISHGACVRSSIGRRRQLLMPSTSLLLGDAAAPSLKSAGSLGPGLFPLTGNFALAWSMRPRTETPCRGDTDLRADIYKVRAVCSTVEAATPLLQGPGVLMLQAEVACHEPRTRKPLKWKG</sequence>
<dbReference type="AlphaFoldDB" id="A0A6A5QBI7"/>
<keyword evidence="2" id="KW-1185">Reference proteome</keyword>
<evidence type="ECO:0000313" key="2">
    <source>
        <dbReference type="Proteomes" id="UP000800096"/>
    </source>
</evidence>
<organism evidence="1 2">
    <name type="scientific">Ampelomyces quisqualis</name>
    <name type="common">Powdery mildew agent</name>
    <dbReference type="NCBI Taxonomy" id="50730"/>
    <lineage>
        <taxon>Eukaryota</taxon>
        <taxon>Fungi</taxon>
        <taxon>Dikarya</taxon>
        <taxon>Ascomycota</taxon>
        <taxon>Pezizomycotina</taxon>
        <taxon>Dothideomycetes</taxon>
        <taxon>Pleosporomycetidae</taxon>
        <taxon>Pleosporales</taxon>
        <taxon>Pleosporineae</taxon>
        <taxon>Phaeosphaeriaceae</taxon>
        <taxon>Ampelomyces</taxon>
    </lineage>
</organism>
<dbReference type="EMBL" id="ML979140">
    <property type="protein sequence ID" value="KAF1912713.1"/>
    <property type="molecule type" value="Genomic_DNA"/>
</dbReference>
<gene>
    <name evidence="1" type="ORF">BDU57DRAFT_375597</name>
</gene>
<protein>
    <submittedName>
        <fullName evidence="1">Uncharacterized protein</fullName>
    </submittedName>
</protein>
<dbReference type="Proteomes" id="UP000800096">
    <property type="component" value="Unassembled WGS sequence"/>
</dbReference>
<name>A0A6A5QBI7_AMPQU</name>
<accession>A0A6A5QBI7</accession>
<reference evidence="1" key="1">
    <citation type="journal article" date="2020" name="Stud. Mycol.">
        <title>101 Dothideomycetes genomes: a test case for predicting lifestyles and emergence of pathogens.</title>
        <authorList>
            <person name="Haridas S."/>
            <person name="Albert R."/>
            <person name="Binder M."/>
            <person name="Bloem J."/>
            <person name="Labutti K."/>
            <person name="Salamov A."/>
            <person name="Andreopoulos B."/>
            <person name="Baker S."/>
            <person name="Barry K."/>
            <person name="Bills G."/>
            <person name="Bluhm B."/>
            <person name="Cannon C."/>
            <person name="Castanera R."/>
            <person name="Culley D."/>
            <person name="Daum C."/>
            <person name="Ezra D."/>
            <person name="Gonzalez J."/>
            <person name="Henrissat B."/>
            <person name="Kuo A."/>
            <person name="Liang C."/>
            <person name="Lipzen A."/>
            <person name="Lutzoni F."/>
            <person name="Magnuson J."/>
            <person name="Mondo S."/>
            <person name="Nolan M."/>
            <person name="Ohm R."/>
            <person name="Pangilinan J."/>
            <person name="Park H.-J."/>
            <person name="Ramirez L."/>
            <person name="Alfaro M."/>
            <person name="Sun H."/>
            <person name="Tritt A."/>
            <person name="Yoshinaga Y."/>
            <person name="Zwiers L.-H."/>
            <person name="Turgeon B."/>
            <person name="Goodwin S."/>
            <person name="Spatafora J."/>
            <person name="Crous P."/>
            <person name="Grigoriev I."/>
        </authorList>
    </citation>
    <scope>NUCLEOTIDE SEQUENCE</scope>
    <source>
        <strain evidence="1">HMLAC05119</strain>
    </source>
</reference>
<evidence type="ECO:0000313" key="1">
    <source>
        <dbReference type="EMBL" id="KAF1912713.1"/>
    </source>
</evidence>
<proteinExistence type="predicted"/>